<dbReference type="InterPro" id="IPR009009">
    <property type="entry name" value="RlpA-like_DPBB"/>
</dbReference>
<dbReference type="CDD" id="cd22269">
    <property type="entry name" value="DPBB_EG45-like"/>
    <property type="match status" value="1"/>
</dbReference>
<evidence type="ECO:0000313" key="4">
    <source>
        <dbReference type="Proteomes" id="UP000594263"/>
    </source>
</evidence>
<dbReference type="Pfam" id="PF03330">
    <property type="entry name" value="DPBB_1"/>
    <property type="match status" value="1"/>
</dbReference>
<evidence type="ECO:0000313" key="3">
    <source>
        <dbReference type="EnsemblPlants" id="Kaladp0036s0156.1.v1.1"/>
    </source>
</evidence>
<name>A0A7N0TFZ6_KALFE</name>
<feature type="domain" description="Expansin-like EG45" evidence="2">
    <location>
        <begin position="24"/>
        <end position="133"/>
    </location>
</feature>
<organism evidence="3 4">
    <name type="scientific">Kalanchoe fedtschenkoi</name>
    <name type="common">Lavender scallops</name>
    <name type="synonym">South American air plant</name>
    <dbReference type="NCBI Taxonomy" id="63787"/>
    <lineage>
        <taxon>Eukaryota</taxon>
        <taxon>Viridiplantae</taxon>
        <taxon>Streptophyta</taxon>
        <taxon>Embryophyta</taxon>
        <taxon>Tracheophyta</taxon>
        <taxon>Spermatophyta</taxon>
        <taxon>Magnoliopsida</taxon>
        <taxon>eudicotyledons</taxon>
        <taxon>Gunneridae</taxon>
        <taxon>Pentapetalae</taxon>
        <taxon>Saxifragales</taxon>
        <taxon>Crassulaceae</taxon>
        <taxon>Kalanchoe</taxon>
    </lineage>
</organism>
<dbReference type="PANTHER" id="PTHR47480:SF6">
    <property type="entry name" value="EXPANSIN-LIKE EG45 DOMAIN-CONTAINING PROTEIN"/>
    <property type="match status" value="1"/>
</dbReference>
<dbReference type="Gramene" id="Kaladp0036s0156.1.v1.1">
    <property type="protein sequence ID" value="Kaladp0036s0156.1.v1.1"/>
    <property type="gene ID" value="Kaladp0036s0156.v1.1"/>
</dbReference>
<dbReference type="Proteomes" id="UP000594263">
    <property type="component" value="Unplaced"/>
</dbReference>
<evidence type="ECO:0000259" key="2">
    <source>
        <dbReference type="PROSITE" id="PS50842"/>
    </source>
</evidence>
<dbReference type="Gene3D" id="2.40.40.10">
    <property type="entry name" value="RlpA-like domain"/>
    <property type="match status" value="1"/>
</dbReference>
<proteinExistence type="predicted"/>
<dbReference type="InterPro" id="IPR036908">
    <property type="entry name" value="RlpA-like_sf"/>
</dbReference>
<dbReference type="OMA" id="HIMRIKI"/>
<keyword evidence="4" id="KW-1185">Reference proteome</keyword>
<dbReference type="InterPro" id="IPR007112">
    <property type="entry name" value="Expansin/allergen_DPBB_dom"/>
</dbReference>
<dbReference type="PANTHER" id="PTHR47480">
    <property type="entry name" value="EG45-LIKE DOMAIN CONTAINING PROTEIN"/>
    <property type="match status" value="1"/>
</dbReference>
<dbReference type="PROSITE" id="PS50842">
    <property type="entry name" value="EXPANSIN_EG45"/>
    <property type="match status" value="1"/>
</dbReference>
<protein>
    <recommendedName>
        <fullName evidence="2">Expansin-like EG45 domain-containing protein</fullName>
    </recommendedName>
</protein>
<dbReference type="SMART" id="SM00837">
    <property type="entry name" value="DPBB_1"/>
    <property type="match status" value="1"/>
</dbReference>
<feature type="signal peptide" evidence="1">
    <location>
        <begin position="1"/>
        <end position="21"/>
    </location>
</feature>
<dbReference type="SUPFAM" id="SSF50685">
    <property type="entry name" value="Barwin-like endoglucanases"/>
    <property type="match status" value="1"/>
</dbReference>
<sequence>MKLLLLTIQVASFLSMWGAYGDIGTATAYNPPYVPTLCYGHRHDKFPPGSRFVAVSEGLWDNGAACGRKYRLRCLSGPERACKKRTIDVTVVDLCPHTKCPSSAALALSNKAFASISRCHGDQRIIVEYMETF</sequence>
<evidence type="ECO:0000256" key="1">
    <source>
        <dbReference type="SAM" id="SignalP"/>
    </source>
</evidence>
<reference evidence="3" key="1">
    <citation type="submission" date="2021-01" db="UniProtKB">
        <authorList>
            <consortium name="EnsemblPlants"/>
        </authorList>
    </citation>
    <scope>IDENTIFICATION</scope>
</reference>
<keyword evidence="1" id="KW-0732">Signal</keyword>
<dbReference type="EnsemblPlants" id="Kaladp0036s0156.1.v1.1">
    <property type="protein sequence ID" value="Kaladp0036s0156.1.v1.1"/>
    <property type="gene ID" value="Kaladp0036s0156.v1.1"/>
</dbReference>
<accession>A0A7N0TFZ6</accession>
<dbReference type="AlphaFoldDB" id="A0A7N0TFZ6"/>
<feature type="chain" id="PRO_5029873280" description="Expansin-like EG45 domain-containing protein" evidence="1">
    <location>
        <begin position="22"/>
        <end position="133"/>
    </location>
</feature>